<evidence type="ECO:0000256" key="1">
    <source>
        <dbReference type="ARBA" id="ARBA00022603"/>
    </source>
</evidence>
<sequence>MAESSSDLPPTNGENGVKPPVSYSVPMNGGNGTYSYSKNSYYQGLSSNTAKEKMDMEIFDKLDVKNLIMTVNSNTIRIADLGCATGPNTYTTMESAIRSIKQKHQTQCPNSPSNLEFQVFFNDQVMNDFNTLFVSLPEDRDYFAAGVPGSFYGRLFPESCLHFVHSSFALHWLSKLPEELRDESSPAWNKGRIHYTSAPDEVVKAYGRQFAQDIEVFLDARAKEIVSGGMMVMTMSGIAKHIPYSYIPNGMLYDFMASVLSDLANEGMIKESQVDSFNLPYYAATPEEMKEIVDKNGCFIIDSLELTNPASWLQGQLVDFPSLMKHIRASMEGHFSKHFGPKIMDDFFQRLLILHEHNSELINSRCQEKVQLFVVLRRI</sequence>
<feature type="compositionally biased region" description="Polar residues" evidence="5">
    <location>
        <begin position="1"/>
        <end position="14"/>
    </location>
</feature>
<evidence type="ECO:0000256" key="3">
    <source>
        <dbReference type="ARBA" id="ARBA00022723"/>
    </source>
</evidence>
<dbReference type="Proteomes" id="UP000796880">
    <property type="component" value="Unassembled WGS sequence"/>
</dbReference>
<keyword evidence="4" id="KW-0460">Magnesium</keyword>
<dbReference type="PANTHER" id="PTHR31009">
    <property type="entry name" value="S-ADENOSYL-L-METHIONINE:CARBOXYL METHYLTRANSFERASE FAMILY PROTEIN"/>
    <property type="match status" value="1"/>
</dbReference>
<evidence type="ECO:0000256" key="2">
    <source>
        <dbReference type="ARBA" id="ARBA00022679"/>
    </source>
</evidence>
<evidence type="ECO:0000313" key="7">
    <source>
        <dbReference type="Proteomes" id="UP000796880"/>
    </source>
</evidence>
<organism evidence="6 7">
    <name type="scientific">Rhamnella rubrinervis</name>
    <dbReference type="NCBI Taxonomy" id="2594499"/>
    <lineage>
        <taxon>Eukaryota</taxon>
        <taxon>Viridiplantae</taxon>
        <taxon>Streptophyta</taxon>
        <taxon>Embryophyta</taxon>
        <taxon>Tracheophyta</taxon>
        <taxon>Spermatophyta</taxon>
        <taxon>Magnoliopsida</taxon>
        <taxon>eudicotyledons</taxon>
        <taxon>Gunneridae</taxon>
        <taxon>Pentapetalae</taxon>
        <taxon>rosids</taxon>
        <taxon>fabids</taxon>
        <taxon>Rosales</taxon>
        <taxon>Rhamnaceae</taxon>
        <taxon>rhamnoid group</taxon>
        <taxon>Rhamneae</taxon>
        <taxon>Rhamnella</taxon>
    </lineage>
</organism>
<dbReference type="EMBL" id="VOIH02000012">
    <property type="protein sequence ID" value="KAF3432096.1"/>
    <property type="molecule type" value="Genomic_DNA"/>
</dbReference>
<feature type="region of interest" description="Disordered" evidence="5">
    <location>
        <begin position="1"/>
        <end position="24"/>
    </location>
</feature>
<evidence type="ECO:0000256" key="5">
    <source>
        <dbReference type="SAM" id="MobiDB-lite"/>
    </source>
</evidence>
<dbReference type="Gene3D" id="1.10.1200.270">
    <property type="entry name" value="Methyltransferase, alpha-helical capping domain"/>
    <property type="match status" value="1"/>
</dbReference>
<dbReference type="GO" id="GO:0046872">
    <property type="term" value="F:metal ion binding"/>
    <property type="evidence" value="ECO:0007669"/>
    <property type="project" value="UniProtKB-KW"/>
</dbReference>
<keyword evidence="7" id="KW-1185">Reference proteome</keyword>
<dbReference type="InterPro" id="IPR029063">
    <property type="entry name" value="SAM-dependent_MTases_sf"/>
</dbReference>
<name>A0A8K0DKH4_9ROSA</name>
<dbReference type="Gene3D" id="3.40.50.150">
    <property type="entry name" value="Vaccinia Virus protein VP39"/>
    <property type="match status" value="1"/>
</dbReference>
<evidence type="ECO:0000256" key="4">
    <source>
        <dbReference type="ARBA" id="ARBA00022842"/>
    </source>
</evidence>
<keyword evidence="3" id="KW-0479">Metal-binding</keyword>
<reference evidence="6" key="1">
    <citation type="submission" date="2020-03" db="EMBL/GenBank/DDBJ databases">
        <title>A high-quality chromosome-level genome assembly of a woody plant with both climbing and erect habits, Rhamnella rubrinervis.</title>
        <authorList>
            <person name="Lu Z."/>
            <person name="Yang Y."/>
            <person name="Zhu X."/>
            <person name="Sun Y."/>
        </authorList>
    </citation>
    <scope>NUCLEOTIDE SEQUENCE</scope>
    <source>
        <strain evidence="6">BYM</strain>
        <tissue evidence="6">Leaf</tissue>
    </source>
</reference>
<dbReference type="SUPFAM" id="SSF53335">
    <property type="entry name" value="S-adenosyl-L-methionine-dependent methyltransferases"/>
    <property type="match status" value="1"/>
</dbReference>
<keyword evidence="1" id="KW-0489">Methyltransferase</keyword>
<gene>
    <name evidence="6" type="ORF">FNV43_RR26835</name>
</gene>
<dbReference type="InterPro" id="IPR005299">
    <property type="entry name" value="MeTrfase_7"/>
</dbReference>
<evidence type="ECO:0000313" key="6">
    <source>
        <dbReference type="EMBL" id="KAF3432096.1"/>
    </source>
</evidence>
<accession>A0A8K0DKH4</accession>
<dbReference type="GO" id="GO:0032259">
    <property type="term" value="P:methylation"/>
    <property type="evidence" value="ECO:0007669"/>
    <property type="project" value="UniProtKB-KW"/>
</dbReference>
<dbReference type="Pfam" id="PF03492">
    <property type="entry name" value="Methyltransf_7"/>
    <property type="match status" value="1"/>
</dbReference>
<dbReference type="AlphaFoldDB" id="A0A8K0DKH4"/>
<dbReference type="OrthoDB" id="1523883at2759"/>
<dbReference type="InterPro" id="IPR042086">
    <property type="entry name" value="MeTrfase_capping"/>
</dbReference>
<dbReference type="GO" id="GO:0008168">
    <property type="term" value="F:methyltransferase activity"/>
    <property type="evidence" value="ECO:0007669"/>
    <property type="project" value="UniProtKB-KW"/>
</dbReference>
<keyword evidence="2" id="KW-0808">Transferase</keyword>
<protein>
    <recommendedName>
        <fullName evidence="8">S-adenosylmethionine-dependent methyltransferase</fullName>
    </recommendedName>
</protein>
<evidence type="ECO:0008006" key="8">
    <source>
        <dbReference type="Google" id="ProtNLM"/>
    </source>
</evidence>
<proteinExistence type="predicted"/>
<comment type="caution">
    <text evidence="6">The sequence shown here is derived from an EMBL/GenBank/DDBJ whole genome shotgun (WGS) entry which is preliminary data.</text>
</comment>